<reference evidence="2" key="1">
    <citation type="submission" date="2023-07" db="EMBL/GenBank/DDBJ databases">
        <title>Conexibacter stalactiti sp. nov., isolated from stalactites in a lava cave and emended description of the genus Conexibacter.</title>
        <authorList>
            <person name="Lee S.D."/>
        </authorList>
    </citation>
    <scope>NUCLEOTIDE SEQUENCE [LARGE SCALE GENOMIC DNA]</scope>
    <source>
        <strain evidence="2">KCTC 39840</strain>
    </source>
</reference>
<protein>
    <submittedName>
        <fullName evidence="1">Uncharacterized protein</fullName>
    </submittedName>
</protein>
<dbReference type="RefSeq" id="WP_318598093.1">
    <property type="nucleotide sequence ID" value="NZ_JAWSTH010000039.1"/>
</dbReference>
<evidence type="ECO:0000313" key="2">
    <source>
        <dbReference type="Proteomes" id="UP001284601"/>
    </source>
</evidence>
<accession>A0ABU4HR85</accession>
<reference evidence="1 2" key="2">
    <citation type="submission" date="2023-10" db="EMBL/GenBank/DDBJ databases">
        <authorList>
            <person name="Han X.F."/>
        </authorList>
    </citation>
    <scope>NUCLEOTIDE SEQUENCE [LARGE SCALE GENOMIC DNA]</scope>
    <source>
        <strain evidence="1 2">KCTC 39840</strain>
    </source>
</reference>
<gene>
    <name evidence="1" type="ORF">R7226_15500</name>
</gene>
<dbReference type="Proteomes" id="UP001284601">
    <property type="component" value="Unassembled WGS sequence"/>
</dbReference>
<dbReference type="EMBL" id="JAWSTH010000039">
    <property type="protein sequence ID" value="MDW5595755.1"/>
    <property type="molecule type" value="Genomic_DNA"/>
</dbReference>
<proteinExistence type="predicted"/>
<keyword evidence="2" id="KW-1185">Reference proteome</keyword>
<evidence type="ECO:0000313" key="1">
    <source>
        <dbReference type="EMBL" id="MDW5595755.1"/>
    </source>
</evidence>
<comment type="caution">
    <text evidence="1">The sequence shown here is derived from an EMBL/GenBank/DDBJ whole genome shotgun (WGS) entry which is preliminary data.</text>
</comment>
<name>A0ABU4HR85_9ACTN</name>
<sequence>MQSSDLNFPTFAAAAHHAQIRWALFAHRDVRDVLLTLHSDTLRVLHSGPVDAAAWSATLIAAGFPAPEIEAVRQAA</sequence>
<organism evidence="1 2">
    <name type="scientific">Conexibacter stalactiti</name>
    <dbReference type="NCBI Taxonomy" id="1940611"/>
    <lineage>
        <taxon>Bacteria</taxon>
        <taxon>Bacillati</taxon>
        <taxon>Actinomycetota</taxon>
        <taxon>Thermoleophilia</taxon>
        <taxon>Solirubrobacterales</taxon>
        <taxon>Conexibacteraceae</taxon>
        <taxon>Conexibacter</taxon>
    </lineage>
</organism>